<feature type="transmembrane region" description="Helical" evidence="6">
    <location>
        <begin position="26"/>
        <end position="47"/>
    </location>
</feature>
<feature type="transmembrane region" description="Helical" evidence="6">
    <location>
        <begin position="131"/>
        <end position="148"/>
    </location>
</feature>
<feature type="transmembrane region" description="Helical" evidence="6">
    <location>
        <begin position="99"/>
        <end position="119"/>
    </location>
</feature>
<keyword evidence="5 6" id="KW-0472">Membrane</keyword>
<dbReference type="EMBL" id="CAADEZ010000069">
    <property type="protein sequence ID" value="VFJ49239.1"/>
    <property type="molecule type" value="Genomic_DNA"/>
</dbReference>
<evidence type="ECO:0000256" key="5">
    <source>
        <dbReference type="ARBA" id="ARBA00023136"/>
    </source>
</evidence>
<accession>A0A450TZT8</accession>
<dbReference type="GO" id="GO:0005886">
    <property type="term" value="C:plasma membrane"/>
    <property type="evidence" value="ECO:0007669"/>
    <property type="project" value="UniProtKB-SubCell"/>
</dbReference>
<evidence type="ECO:0000313" key="7">
    <source>
        <dbReference type="EMBL" id="VFJ49239.1"/>
    </source>
</evidence>
<sequence length="166" mass="18408">MPENPGDLSHCAPTSHLRVVRWTENFNSLISMILTFVLIIVIVSTLWKLLVLLTTTVGVSITSPEQIHGFEAVFGLLMTLLIAMEFNHSLAASLERKRHVIQVRAILLIALLALARKFIILDSKEMSAETIAALAFSLAAIGWVYLMIRRADCETKPSGFSLLDPH</sequence>
<keyword evidence="4 6" id="KW-1133">Transmembrane helix</keyword>
<dbReference type="AlphaFoldDB" id="A0A450TZT8"/>
<dbReference type="EMBL" id="CAADFL010000116">
    <property type="protein sequence ID" value="VFK09817.1"/>
    <property type="molecule type" value="Genomic_DNA"/>
</dbReference>
<evidence type="ECO:0000313" key="9">
    <source>
        <dbReference type="EMBL" id="VFK09817.1"/>
    </source>
</evidence>
<reference evidence="8" key="1">
    <citation type="submission" date="2019-02" db="EMBL/GenBank/DDBJ databases">
        <authorList>
            <person name="Gruber-Vodicka R. H."/>
            <person name="Seah K. B. B."/>
        </authorList>
    </citation>
    <scope>NUCLEOTIDE SEQUENCE</scope>
    <source>
        <strain evidence="7">BECK_BZ163</strain>
        <strain evidence="9">BECK_BZ164</strain>
        <strain evidence="8">BECK_BZ165</strain>
    </source>
</reference>
<keyword evidence="3 6" id="KW-0812">Transmembrane</keyword>
<feature type="transmembrane region" description="Helical" evidence="6">
    <location>
        <begin position="67"/>
        <end position="87"/>
    </location>
</feature>
<evidence type="ECO:0000256" key="1">
    <source>
        <dbReference type="ARBA" id="ARBA00004651"/>
    </source>
</evidence>
<dbReference type="Pfam" id="PF06146">
    <property type="entry name" value="PsiE"/>
    <property type="match status" value="1"/>
</dbReference>
<name>A0A450TZT8_9GAMM</name>
<protein>
    <submittedName>
        <fullName evidence="8">Uncharacterized membrane protein, DUF373 family</fullName>
    </submittedName>
</protein>
<evidence type="ECO:0000256" key="4">
    <source>
        <dbReference type="ARBA" id="ARBA00022989"/>
    </source>
</evidence>
<evidence type="ECO:0000256" key="2">
    <source>
        <dbReference type="ARBA" id="ARBA00022475"/>
    </source>
</evidence>
<organism evidence="8">
    <name type="scientific">Candidatus Kentrum sp. FM</name>
    <dbReference type="NCBI Taxonomy" id="2126340"/>
    <lineage>
        <taxon>Bacteria</taxon>
        <taxon>Pseudomonadati</taxon>
        <taxon>Pseudomonadota</taxon>
        <taxon>Gammaproteobacteria</taxon>
        <taxon>Candidatus Kentrum</taxon>
    </lineage>
</organism>
<proteinExistence type="predicted"/>
<keyword evidence="2" id="KW-1003">Cell membrane</keyword>
<evidence type="ECO:0000313" key="8">
    <source>
        <dbReference type="EMBL" id="VFJ75589.1"/>
    </source>
</evidence>
<gene>
    <name evidence="7" type="ORF">BECKFM1743A_GA0114220_100691</name>
    <name evidence="9" type="ORF">BECKFM1743B_GA0114221_101168</name>
    <name evidence="8" type="ORF">BECKFM1743C_GA0114222_108582</name>
</gene>
<evidence type="ECO:0000256" key="3">
    <source>
        <dbReference type="ARBA" id="ARBA00022692"/>
    </source>
</evidence>
<dbReference type="InterPro" id="IPR020948">
    <property type="entry name" value="P_starv_induced_PsiE-like"/>
</dbReference>
<dbReference type="EMBL" id="CAADFA010000858">
    <property type="protein sequence ID" value="VFJ75589.1"/>
    <property type="molecule type" value="Genomic_DNA"/>
</dbReference>
<evidence type="ECO:0000256" key="6">
    <source>
        <dbReference type="SAM" id="Phobius"/>
    </source>
</evidence>
<comment type="subcellular location">
    <subcellularLocation>
        <location evidence="1">Cell membrane</location>
        <topology evidence="1">Multi-pass membrane protein</topology>
    </subcellularLocation>
</comment>